<evidence type="ECO:0008006" key="3">
    <source>
        <dbReference type="Google" id="ProtNLM"/>
    </source>
</evidence>
<comment type="caution">
    <text evidence="1">The sequence shown here is derived from an EMBL/GenBank/DDBJ whole genome shotgun (WGS) entry which is preliminary data.</text>
</comment>
<name>A0A1A7BX63_9BURK</name>
<dbReference type="RefSeq" id="WP_245714388.1">
    <property type="nucleotide sequence ID" value="NZ_LOCQ01000058.1"/>
</dbReference>
<evidence type="ECO:0000313" key="1">
    <source>
        <dbReference type="EMBL" id="OBV38191.1"/>
    </source>
</evidence>
<sequence>MQRKNIARFSHQATMAYNLGMNQLTLALPFALPHAALAGDLIKALQTPALAALISRTSSSSLHEFDGTTRLLPHEAWLAHALELAPPAASDDAAAPFAAAAMRGFGLAPEPGARYFLIHPVHIEITRKHLMMDDLRQLQLSEADSRTLFELARPYFDGLGQPLYYGDAHTWFMRADAWSDLRCASPDVAASQNLADWMPEGEHARASRRLQNEVQMLWHEHPVNQAREARGLKTVNGYWLWGANEAKASAPACAHALHVSFAPGWLSALAEPSRRDADPASIIGGQADALVVHAGLVEPAMAQDWGTWLAQLQALEQLWFAPLLAALKDGRLGQLRLVLSHRDGWLDCTTSKHAQRKFWRAHTLNKLTSS</sequence>
<dbReference type="AlphaFoldDB" id="A0A1A7BX63"/>
<accession>A0A1A7BX63</accession>
<dbReference type="PIRSF" id="PIRSF015283">
    <property type="entry name" value="Regulatory_RpfE"/>
    <property type="match status" value="1"/>
</dbReference>
<protein>
    <recommendedName>
        <fullName evidence="3">Cofactor-independent phosphoglycerate mutase</fullName>
    </recommendedName>
</protein>
<dbReference type="EMBL" id="LOCQ01000058">
    <property type="protein sequence ID" value="OBV38191.1"/>
    <property type="molecule type" value="Genomic_DNA"/>
</dbReference>
<dbReference type="STRING" id="1747903.ASR47_1005145"/>
<reference evidence="1 2" key="1">
    <citation type="submission" date="2016-04" db="EMBL/GenBank/DDBJ databases">
        <title>Draft genome sequence of Janthinobacterium psychrotolerans sp. nov., isolated from freshwater sediments in Denmark.</title>
        <authorList>
            <person name="Gong X."/>
            <person name="Skrivergaard S."/>
            <person name="Korsgaard B.S."/>
            <person name="Schreiber L."/>
            <person name="Marshall I.P."/>
            <person name="Finster K."/>
            <person name="Schramm A."/>
        </authorList>
    </citation>
    <scope>NUCLEOTIDE SEQUENCE [LARGE SCALE GENOMIC DNA]</scope>
    <source>
        <strain evidence="1 2">S3-2</strain>
    </source>
</reference>
<dbReference type="Proteomes" id="UP000092713">
    <property type="component" value="Unassembled WGS sequence"/>
</dbReference>
<dbReference type="InterPro" id="IPR016631">
    <property type="entry name" value="Regulatory_RpfE"/>
</dbReference>
<dbReference type="PATRIC" id="fig|1747903.4.peg.1732"/>
<keyword evidence="2" id="KW-1185">Reference proteome</keyword>
<evidence type="ECO:0000313" key="2">
    <source>
        <dbReference type="Proteomes" id="UP000092713"/>
    </source>
</evidence>
<gene>
    <name evidence="1" type="ORF">ASR47_1005145</name>
</gene>
<proteinExistence type="predicted"/>
<organism evidence="1 2">
    <name type="scientific">Janthinobacterium psychrotolerans</name>
    <dbReference type="NCBI Taxonomy" id="1747903"/>
    <lineage>
        <taxon>Bacteria</taxon>
        <taxon>Pseudomonadati</taxon>
        <taxon>Pseudomonadota</taxon>
        <taxon>Betaproteobacteria</taxon>
        <taxon>Burkholderiales</taxon>
        <taxon>Oxalobacteraceae</taxon>
        <taxon>Janthinobacterium</taxon>
    </lineage>
</organism>